<organism evidence="9 10">
    <name type="scientific">Synchytrium endobioticum</name>
    <dbReference type="NCBI Taxonomy" id="286115"/>
    <lineage>
        <taxon>Eukaryota</taxon>
        <taxon>Fungi</taxon>
        <taxon>Fungi incertae sedis</taxon>
        <taxon>Chytridiomycota</taxon>
        <taxon>Chytridiomycota incertae sedis</taxon>
        <taxon>Chytridiomycetes</taxon>
        <taxon>Synchytriales</taxon>
        <taxon>Synchytriaceae</taxon>
        <taxon>Synchytrium</taxon>
    </lineage>
</organism>
<keyword evidence="4 5" id="KW-0012">Acyltransferase</keyword>
<sequence>MVKKSKDSRRRENPRKIELRVTAHKLDLGASGCKMAGPQAYSCGYCHSKEDTALSFGMQAVVMSCQAYQDLIDRGWRRSGMYLYKPDLKESCCACYTIRLDVTKYQQSKSHNKVLKKVHKYLYCDEWECALADGEDELEKGAGVSSRDNHPNAAMHKKGCVEKSETTNQRHSKDDELSSPRASRSDKRKPTPIPINSHSLLTDSEINGPAHRLEIVTTRAAFERQTFDLYKKYQIAVHEDPPSKLTESSYKRFLVASPLDFEAPRQPHLPGYGSFHQKYYIDGTLAIVAVIDILPKCVSSVYLMYDPDFAFLSCGVYSVLREIAYAKTLSTSLPELKYYYMGFYIHTCPKMNYKGSYKPSDLLCPELFVWVPLSRCIPELGKTKYVKLSDLLSGEELAEEQKDQDARTPLGTTIPDTDIDKVRIMTKSRVFPFESSTVSADETWRVLFADMLRNIGPVVSQELTLQFL</sequence>
<feature type="domain" description="N-end aminoacyl transferase N-terminal" evidence="7">
    <location>
        <begin position="41"/>
        <end position="112"/>
    </location>
</feature>
<evidence type="ECO:0000259" key="7">
    <source>
        <dbReference type="Pfam" id="PF04376"/>
    </source>
</evidence>
<gene>
    <name evidence="9" type="ORF">SeMB42_g02931</name>
</gene>
<dbReference type="GO" id="GO:0004057">
    <property type="term" value="F:arginyl-tRNA--protein transferase activity"/>
    <property type="evidence" value="ECO:0007669"/>
    <property type="project" value="UniProtKB-EC"/>
</dbReference>
<evidence type="ECO:0000256" key="5">
    <source>
        <dbReference type="PIRNR" id="PIRNR037207"/>
    </source>
</evidence>
<evidence type="ECO:0000256" key="3">
    <source>
        <dbReference type="ARBA" id="ARBA00022786"/>
    </source>
</evidence>
<dbReference type="InterPro" id="IPR007471">
    <property type="entry name" value="N-end_Aminoacyl_Trfase_N"/>
</dbReference>
<dbReference type="InterPro" id="IPR016181">
    <property type="entry name" value="Acyl_CoA_acyltransferase"/>
</dbReference>
<dbReference type="EMBL" id="QEAN01000097">
    <property type="protein sequence ID" value="TPX48609.1"/>
    <property type="molecule type" value="Genomic_DNA"/>
</dbReference>
<dbReference type="Pfam" id="PF04376">
    <property type="entry name" value="ATE_N"/>
    <property type="match status" value="1"/>
</dbReference>
<feature type="domain" description="N-end rule aminoacyl transferase C-terminal" evidence="8">
    <location>
        <begin position="226"/>
        <end position="364"/>
    </location>
</feature>
<evidence type="ECO:0000313" key="9">
    <source>
        <dbReference type="EMBL" id="TPX48609.1"/>
    </source>
</evidence>
<name>A0A507DAA3_9FUNG</name>
<feature type="compositionally biased region" description="Basic and acidic residues" evidence="6">
    <location>
        <begin position="171"/>
        <end position="189"/>
    </location>
</feature>
<evidence type="ECO:0000259" key="8">
    <source>
        <dbReference type="Pfam" id="PF04377"/>
    </source>
</evidence>
<accession>A0A507DAA3</accession>
<dbReference type="InterPro" id="IPR017137">
    <property type="entry name" value="Arg-tRNA-P_Trfase_1_euk"/>
</dbReference>
<dbReference type="Proteomes" id="UP000317494">
    <property type="component" value="Unassembled WGS sequence"/>
</dbReference>
<comment type="function">
    <text evidence="5">Involved in the post-translational conjugation of arginine to the N-terminal aspartate or glutamate of a protein. This arginylation is required for degradation of the protein via the ubiquitin pathway.</text>
</comment>
<dbReference type="STRING" id="286115.A0A507DAA3"/>
<dbReference type="EC" id="2.3.2.8" evidence="5"/>
<dbReference type="Pfam" id="PF04377">
    <property type="entry name" value="ATE_C"/>
    <property type="match status" value="1"/>
</dbReference>
<comment type="similarity">
    <text evidence="1 5">Belongs to the R-transferase family.</text>
</comment>
<evidence type="ECO:0000256" key="2">
    <source>
        <dbReference type="ARBA" id="ARBA00022679"/>
    </source>
</evidence>
<dbReference type="AlphaFoldDB" id="A0A507DAA3"/>
<dbReference type="InterPro" id="IPR030700">
    <property type="entry name" value="N-end_Aminoacyl_Trfase"/>
</dbReference>
<keyword evidence="2 5" id="KW-0808">Transferase</keyword>
<evidence type="ECO:0000313" key="10">
    <source>
        <dbReference type="Proteomes" id="UP000317494"/>
    </source>
</evidence>
<dbReference type="VEuPathDB" id="FungiDB:SeMB42_g02931"/>
<reference evidence="9 10" key="1">
    <citation type="journal article" date="2019" name="Sci. Rep.">
        <title>Comparative genomics of chytrid fungi reveal insights into the obligate biotrophic and pathogenic lifestyle of Synchytrium endobioticum.</title>
        <authorList>
            <person name="van de Vossenberg B.T.L.H."/>
            <person name="Warris S."/>
            <person name="Nguyen H.D.T."/>
            <person name="van Gent-Pelzer M.P.E."/>
            <person name="Joly D.L."/>
            <person name="van de Geest H.C."/>
            <person name="Bonants P.J.M."/>
            <person name="Smith D.S."/>
            <person name="Levesque C.A."/>
            <person name="van der Lee T.A.J."/>
        </authorList>
    </citation>
    <scope>NUCLEOTIDE SEQUENCE [LARGE SCALE GENOMIC DNA]</scope>
    <source>
        <strain evidence="9 10">MB42</strain>
    </source>
</reference>
<dbReference type="GO" id="GO:0005737">
    <property type="term" value="C:cytoplasm"/>
    <property type="evidence" value="ECO:0007669"/>
    <property type="project" value="TreeGrafter"/>
</dbReference>
<keyword evidence="3 5" id="KW-0833">Ubl conjugation pathway</keyword>
<dbReference type="SUPFAM" id="SSF55729">
    <property type="entry name" value="Acyl-CoA N-acyltransferases (Nat)"/>
    <property type="match status" value="1"/>
</dbReference>
<dbReference type="PANTHER" id="PTHR21367:SF1">
    <property type="entry name" value="ARGINYL-TRNA--PROTEIN TRANSFERASE 1"/>
    <property type="match status" value="1"/>
</dbReference>
<comment type="caution">
    <text evidence="9">The sequence shown here is derived from an EMBL/GenBank/DDBJ whole genome shotgun (WGS) entry which is preliminary data.</text>
</comment>
<proteinExistence type="inferred from homology"/>
<evidence type="ECO:0000256" key="4">
    <source>
        <dbReference type="ARBA" id="ARBA00023315"/>
    </source>
</evidence>
<dbReference type="InterPro" id="IPR007472">
    <property type="entry name" value="N-end_Aminoacyl_Trfase_C"/>
</dbReference>
<dbReference type="PIRSF" id="PIRSF037207">
    <property type="entry name" value="ATE1_euk"/>
    <property type="match status" value="1"/>
</dbReference>
<keyword evidence="10" id="KW-1185">Reference proteome</keyword>
<protein>
    <recommendedName>
        <fullName evidence="5">Arginyl-tRNA--protein transferase 1</fullName>
        <shortName evidence="5">Arginyltransferase 1</shortName>
        <shortName evidence="5">R-transferase 1</shortName>
        <ecNumber evidence="5">2.3.2.8</ecNumber>
    </recommendedName>
    <alternativeName>
        <fullName evidence="5">Arginine-tRNA--protein transferase 1</fullName>
    </alternativeName>
</protein>
<comment type="catalytic activity">
    <reaction evidence="5">
        <text>an N-terminal L-alpha-aminoacyl-[protein] + L-arginyl-tRNA(Arg) = an N-terminal L-arginyl-L-aminoacyl-[protein] + tRNA(Arg) + H(+)</text>
        <dbReference type="Rhea" id="RHEA:10208"/>
        <dbReference type="Rhea" id="RHEA-COMP:9658"/>
        <dbReference type="Rhea" id="RHEA-COMP:9673"/>
        <dbReference type="Rhea" id="RHEA-COMP:10636"/>
        <dbReference type="Rhea" id="RHEA-COMP:10638"/>
        <dbReference type="ChEBI" id="CHEBI:15378"/>
        <dbReference type="ChEBI" id="CHEBI:78442"/>
        <dbReference type="ChEBI" id="CHEBI:78513"/>
        <dbReference type="ChEBI" id="CHEBI:78597"/>
        <dbReference type="ChEBI" id="CHEBI:83562"/>
        <dbReference type="EC" id="2.3.2.8"/>
    </reaction>
</comment>
<evidence type="ECO:0000256" key="6">
    <source>
        <dbReference type="SAM" id="MobiDB-lite"/>
    </source>
</evidence>
<feature type="region of interest" description="Disordered" evidence="6">
    <location>
        <begin position="140"/>
        <end position="201"/>
    </location>
</feature>
<evidence type="ECO:0000256" key="1">
    <source>
        <dbReference type="ARBA" id="ARBA00009991"/>
    </source>
</evidence>
<dbReference type="PANTHER" id="PTHR21367">
    <property type="entry name" value="ARGININE-TRNA-PROTEIN TRANSFERASE 1"/>
    <property type="match status" value="1"/>
</dbReference>